<dbReference type="AlphaFoldDB" id="A0ABD0RD82"/>
<keyword evidence="2" id="KW-1185">Reference proteome</keyword>
<evidence type="ECO:0000313" key="1">
    <source>
        <dbReference type="EMBL" id="KAL0196311.1"/>
    </source>
</evidence>
<dbReference type="EMBL" id="JAMKFB020000004">
    <property type="protein sequence ID" value="KAL0196311.1"/>
    <property type="molecule type" value="Genomic_DNA"/>
</dbReference>
<proteinExistence type="predicted"/>
<dbReference type="Proteomes" id="UP001529510">
    <property type="component" value="Unassembled WGS sequence"/>
</dbReference>
<sequence>IIPPLIDLNQNRSKLKLYIGHLTALCHERDPHILQDLAPPSAYHRSQQDAWEEELQKMSPEQ</sequence>
<comment type="caution">
    <text evidence="1">The sequence shown here is derived from an EMBL/GenBank/DDBJ whole genome shotgun (WGS) entry which is preliminary data.</text>
</comment>
<protein>
    <recommendedName>
        <fullName evidence="3">RB6I2 protein</fullName>
    </recommendedName>
</protein>
<organism evidence="1 2">
    <name type="scientific">Cirrhinus mrigala</name>
    <name type="common">Mrigala</name>
    <dbReference type="NCBI Taxonomy" id="683832"/>
    <lineage>
        <taxon>Eukaryota</taxon>
        <taxon>Metazoa</taxon>
        <taxon>Chordata</taxon>
        <taxon>Craniata</taxon>
        <taxon>Vertebrata</taxon>
        <taxon>Euteleostomi</taxon>
        <taxon>Actinopterygii</taxon>
        <taxon>Neopterygii</taxon>
        <taxon>Teleostei</taxon>
        <taxon>Ostariophysi</taxon>
        <taxon>Cypriniformes</taxon>
        <taxon>Cyprinidae</taxon>
        <taxon>Labeoninae</taxon>
        <taxon>Labeonini</taxon>
        <taxon>Cirrhinus</taxon>
    </lineage>
</organism>
<evidence type="ECO:0000313" key="2">
    <source>
        <dbReference type="Proteomes" id="UP001529510"/>
    </source>
</evidence>
<evidence type="ECO:0008006" key="3">
    <source>
        <dbReference type="Google" id="ProtNLM"/>
    </source>
</evidence>
<gene>
    <name evidence="1" type="ORF">M9458_009883</name>
</gene>
<reference evidence="1 2" key="1">
    <citation type="submission" date="2024-05" db="EMBL/GenBank/DDBJ databases">
        <title>Genome sequencing and assembly of Indian major carp, Cirrhinus mrigala (Hamilton, 1822).</title>
        <authorList>
            <person name="Mohindra V."/>
            <person name="Chowdhury L.M."/>
            <person name="Lal K."/>
            <person name="Jena J.K."/>
        </authorList>
    </citation>
    <scope>NUCLEOTIDE SEQUENCE [LARGE SCALE GENOMIC DNA]</scope>
    <source>
        <strain evidence="1">CM1030</strain>
        <tissue evidence="1">Blood</tissue>
    </source>
</reference>
<feature type="non-terminal residue" evidence="1">
    <location>
        <position position="1"/>
    </location>
</feature>
<accession>A0ABD0RD82</accession>
<feature type="non-terminal residue" evidence="1">
    <location>
        <position position="62"/>
    </location>
</feature>
<name>A0ABD0RD82_CIRMR</name>